<evidence type="ECO:0000313" key="2">
    <source>
        <dbReference type="EMBL" id="CAG5154425.1"/>
    </source>
</evidence>
<dbReference type="GeneID" id="67015178"/>
<sequence length="134" mass="15008">MSSTQPTRRNITAAEQRRLEEMERNRRINPDGSTSVQVMHERQEERGQPGQEGRDNGHAATRDEMERLRAENRRLRDLTGELQVISEGPAGSTDNSDLVEAFLDFEKHAKVSSAGKAVNKQGFKKLGGVTNYEG</sequence>
<feature type="compositionally biased region" description="Polar residues" evidence="1">
    <location>
        <begin position="1"/>
        <end position="10"/>
    </location>
</feature>
<feature type="region of interest" description="Disordered" evidence="1">
    <location>
        <begin position="1"/>
        <end position="71"/>
    </location>
</feature>
<dbReference type="RefSeq" id="XP_043167146.1">
    <property type="nucleotide sequence ID" value="XM_043311211.1"/>
</dbReference>
<feature type="compositionally biased region" description="Basic and acidic residues" evidence="1">
    <location>
        <begin position="15"/>
        <end position="29"/>
    </location>
</feature>
<dbReference type="OrthoDB" id="3782245at2759"/>
<protein>
    <submittedName>
        <fullName evidence="2">Uncharacterized protein</fullName>
    </submittedName>
</protein>
<reference evidence="2" key="1">
    <citation type="submission" date="2021-05" db="EMBL/GenBank/DDBJ databases">
        <authorList>
            <person name="Stam R."/>
        </authorList>
    </citation>
    <scope>NUCLEOTIDE SEQUENCE</scope>
    <source>
        <strain evidence="2">CS162</strain>
    </source>
</reference>
<feature type="compositionally biased region" description="Basic and acidic residues" evidence="1">
    <location>
        <begin position="39"/>
        <end position="71"/>
    </location>
</feature>
<comment type="caution">
    <text evidence="2">The sequence shown here is derived from an EMBL/GenBank/DDBJ whole genome shotgun (WGS) entry which is preliminary data.</text>
</comment>
<keyword evidence="3" id="KW-1185">Reference proteome</keyword>
<dbReference type="Proteomes" id="UP000676310">
    <property type="component" value="Unassembled WGS sequence"/>
</dbReference>
<evidence type="ECO:0000313" key="3">
    <source>
        <dbReference type="Proteomes" id="UP000676310"/>
    </source>
</evidence>
<accession>A0A8J2HZH3</accession>
<name>A0A8J2HZH3_9PLEO</name>
<organism evidence="2 3">
    <name type="scientific">Alternaria atra</name>
    <dbReference type="NCBI Taxonomy" id="119953"/>
    <lineage>
        <taxon>Eukaryota</taxon>
        <taxon>Fungi</taxon>
        <taxon>Dikarya</taxon>
        <taxon>Ascomycota</taxon>
        <taxon>Pezizomycotina</taxon>
        <taxon>Dothideomycetes</taxon>
        <taxon>Pleosporomycetidae</taxon>
        <taxon>Pleosporales</taxon>
        <taxon>Pleosporineae</taxon>
        <taxon>Pleosporaceae</taxon>
        <taxon>Alternaria</taxon>
        <taxon>Alternaria sect. Ulocladioides</taxon>
    </lineage>
</organism>
<evidence type="ECO:0000256" key="1">
    <source>
        <dbReference type="SAM" id="MobiDB-lite"/>
    </source>
</evidence>
<dbReference type="AlphaFoldDB" id="A0A8J2HZH3"/>
<proteinExistence type="predicted"/>
<gene>
    <name evidence="2" type="ORF">ALTATR162_LOCUS3603</name>
</gene>
<dbReference type="EMBL" id="CAJRGZ010000016">
    <property type="protein sequence ID" value="CAG5154425.1"/>
    <property type="molecule type" value="Genomic_DNA"/>
</dbReference>